<evidence type="ECO:0000259" key="1">
    <source>
        <dbReference type="Pfam" id="PF08906"/>
    </source>
</evidence>
<organism evidence="2 3">
    <name type="scientific">Chryseolinea serpens</name>
    <dbReference type="NCBI Taxonomy" id="947013"/>
    <lineage>
        <taxon>Bacteria</taxon>
        <taxon>Pseudomonadati</taxon>
        <taxon>Bacteroidota</taxon>
        <taxon>Cytophagia</taxon>
        <taxon>Cytophagales</taxon>
        <taxon>Fulvivirgaceae</taxon>
        <taxon>Chryseolinea</taxon>
    </lineage>
</organism>
<dbReference type="Proteomes" id="UP000184212">
    <property type="component" value="Unassembled WGS sequence"/>
</dbReference>
<accession>A0A1M5M197</accession>
<evidence type="ECO:0000313" key="2">
    <source>
        <dbReference type="EMBL" id="SHG71077.1"/>
    </source>
</evidence>
<dbReference type="InterPro" id="IPR015002">
    <property type="entry name" value="T6SS_Tdi1_C"/>
</dbReference>
<name>A0A1M5M197_9BACT</name>
<sequence length="161" mass="18415">MEISTEDFTVKFDPDASDDLVDAWTWLVGRDKTVIMVSAIGDLFLRDENGKIFWLNVGEGKFTSAARGIQEFDNRLKDADQVNEWFMIDLVTALRESGKELKENQVYSYRKLPVLGGDYTVDNFEPTDMEVHFYFAGQICEQIKDLPDGTRVNITFKPNGK</sequence>
<evidence type="ECO:0000313" key="3">
    <source>
        <dbReference type="Proteomes" id="UP000184212"/>
    </source>
</evidence>
<gene>
    <name evidence="2" type="ORF">SAMN04488109_1510</name>
</gene>
<dbReference type="RefSeq" id="WP_073132425.1">
    <property type="nucleotide sequence ID" value="NZ_FQWQ01000001.1"/>
</dbReference>
<reference evidence="2 3" key="1">
    <citation type="submission" date="2016-11" db="EMBL/GenBank/DDBJ databases">
        <authorList>
            <person name="Jaros S."/>
            <person name="Januszkiewicz K."/>
            <person name="Wedrychowicz H."/>
        </authorList>
    </citation>
    <scope>NUCLEOTIDE SEQUENCE [LARGE SCALE GENOMIC DNA]</scope>
    <source>
        <strain evidence="2 3">DSM 24574</strain>
    </source>
</reference>
<feature type="domain" description="T6SS immunity protein Tdi1 C-terminal" evidence="1">
    <location>
        <begin position="67"/>
        <end position="139"/>
    </location>
</feature>
<dbReference type="OrthoDB" id="876295at2"/>
<dbReference type="Pfam" id="PF08906">
    <property type="entry name" value="T6SS_Tdi1_C"/>
    <property type="match status" value="1"/>
</dbReference>
<protein>
    <recommendedName>
        <fullName evidence="1">T6SS immunity protein Tdi1 C-terminal domain-containing protein</fullName>
    </recommendedName>
</protein>
<dbReference type="EMBL" id="FQWQ01000001">
    <property type="protein sequence ID" value="SHG71077.1"/>
    <property type="molecule type" value="Genomic_DNA"/>
</dbReference>
<dbReference type="STRING" id="947013.SAMN04488109_1510"/>
<dbReference type="AlphaFoldDB" id="A0A1M5M197"/>
<keyword evidence="3" id="KW-1185">Reference proteome</keyword>
<proteinExistence type="predicted"/>